<dbReference type="EMBL" id="QEKW01000012">
    <property type="protein sequence ID" value="PVZ06813.1"/>
    <property type="molecule type" value="Genomic_DNA"/>
</dbReference>
<dbReference type="AlphaFoldDB" id="A0A2U1F3Q2"/>
<sequence>MSDAVLRVAAPTSEPPATGAGLAPAVAETHTAVLWFAGDRVHKMKKPVDLGFCDFTTLERRREACLREIALNRRLSPEAYLGLEVLLGPDGTASEYLVAMRRMPAERSLAALVRAGEPVDEHLRAVARRLAGFHSTAARGPEVDRQGTVDAARSRWAGVLDGLRRHAGTLLPADLVEHVVARAGEFLDGRRPVFDGRIAEGRVLDGHGDLLADDVFCLPDGPAILDCLEFDDHLRWVDGLDDAGFLAMDLERLGGADLAERFLRWYTEFSADPAPPALRHHFVAYRAAVRAAVTCIRVEQGGDGAGLARDLLDLAARHLEAGRVRLVLVGGLPGTGKSTVAGGLADRLGATLLSSDRVRKEIAGLDPETSAAAGYRTGLYRPEHTDATYAELLRRAGDLLARGESVVLDASWTADAQREAAAALAARSAVPLTALRCEAPRAVADERIRRRHGSASDATPLVAAVMSADADPWPEATAIDTAGTVDDAVAAALAAVRSSRPHGRWTVVEV</sequence>
<evidence type="ECO:0000313" key="2">
    <source>
        <dbReference type="EMBL" id="PVZ06813.1"/>
    </source>
</evidence>
<name>A0A2U1F3Q2_9PSEU</name>
<evidence type="ECO:0000313" key="3">
    <source>
        <dbReference type="Proteomes" id="UP000245639"/>
    </source>
</evidence>
<protein>
    <recommendedName>
        <fullName evidence="4">Gluconate kinase</fullName>
    </recommendedName>
</protein>
<dbReference type="Pfam" id="PF13671">
    <property type="entry name" value="AAA_33"/>
    <property type="match status" value="1"/>
</dbReference>
<evidence type="ECO:0008006" key="4">
    <source>
        <dbReference type="Google" id="ProtNLM"/>
    </source>
</evidence>
<reference evidence="2 3" key="1">
    <citation type="submission" date="2018-04" db="EMBL/GenBank/DDBJ databases">
        <title>Genomic Encyclopedia of Type Strains, Phase IV (KMG-IV): sequencing the most valuable type-strain genomes for metagenomic binning, comparative biology and taxonomic classification.</title>
        <authorList>
            <person name="Goeker M."/>
        </authorList>
    </citation>
    <scope>NUCLEOTIDE SEQUENCE [LARGE SCALE GENOMIC DNA]</scope>
    <source>
        <strain evidence="2 3">DSM 45771</strain>
    </source>
</reference>
<proteinExistence type="predicted"/>
<feature type="region of interest" description="Disordered" evidence="1">
    <location>
        <begin position="1"/>
        <end position="22"/>
    </location>
</feature>
<dbReference type="Proteomes" id="UP000245639">
    <property type="component" value="Unassembled WGS sequence"/>
</dbReference>
<dbReference type="Gene3D" id="3.40.50.300">
    <property type="entry name" value="P-loop containing nucleotide triphosphate hydrolases"/>
    <property type="match status" value="1"/>
</dbReference>
<dbReference type="InterPro" id="IPR027417">
    <property type="entry name" value="P-loop_NTPase"/>
</dbReference>
<accession>A0A2U1F3Q2</accession>
<dbReference type="InterPro" id="IPR052732">
    <property type="entry name" value="Cell-binding_unc_protein"/>
</dbReference>
<dbReference type="InterPro" id="IPR011009">
    <property type="entry name" value="Kinase-like_dom_sf"/>
</dbReference>
<dbReference type="SUPFAM" id="SSF56112">
    <property type="entry name" value="Protein kinase-like (PK-like)"/>
    <property type="match status" value="1"/>
</dbReference>
<gene>
    <name evidence="2" type="ORF">C8D89_1126</name>
</gene>
<keyword evidence="3" id="KW-1185">Reference proteome</keyword>
<evidence type="ECO:0000256" key="1">
    <source>
        <dbReference type="SAM" id="MobiDB-lite"/>
    </source>
</evidence>
<dbReference type="PANTHER" id="PTHR43883">
    <property type="entry name" value="SLR0207 PROTEIN"/>
    <property type="match status" value="1"/>
</dbReference>
<organism evidence="2 3">
    <name type="scientific">Actinomycetospora cinnamomea</name>
    <dbReference type="NCBI Taxonomy" id="663609"/>
    <lineage>
        <taxon>Bacteria</taxon>
        <taxon>Bacillati</taxon>
        <taxon>Actinomycetota</taxon>
        <taxon>Actinomycetes</taxon>
        <taxon>Pseudonocardiales</taxon>
        <taxon>Pseudonocardiaceae</taxon>
        <taxon>Actinomycetospora</taxon>
    </lineage>
</organism>
<dbReference type="RefSeq" id="WP_341477328.1">
    <property type="nucleotide sequence ID" value="NZ_QEKW01000012.1"/>
</dbReference>
<comment type="caution">
    <text evidence="2">The sequence shown here is derived from an EMBL/GenBank/DDBJ whole genome shotgun (WGS) entry which is preliminary data.</text>
</comment>
<dbReference type="SUPFAM" id="SSF52540">
    <property type="entry name" value="P-loop containing nucleoside triphosphate hydrolases"/>
    <property type="match status" value="1"/>
</dbReference>
<dbReference type="PANTHER" id="PTHR43883:SF1">
    <property type="entry name" value="GLUCONOKINASE"/>
    <property type="match status" value="1"/>
</dbReference>